<evidence type="ECO:0000313" key="1">
    <source>
        <dbReference type="EMBL" id="CAG6510060.1"/>
    </source>
</evidence>
<name>A0A8D8GJS1_CULPI</name>
<dbReference type="EMBL" id="HBUE01266318">
    <property type="protein sequence ID" value="CAG6561466.1"/>
    <property type="molecule type" value="Transcribed_RNA"/>
</dbReference>
<dbReference type="AlphaFoldDB" id="A0A8D8GJS1"/>
<dbReference type="EMBL" id="HBUE01109581">
    <property type="protein sequence ID" value="CAG6488232.1"/>
    <property type="molecule type" value="Transcribed_RNA"/>
</dbReference>
<accession>A0A8D8GJS1</accession>
<dbReference type="EMBL" id="HBUE01266310">
    <property type="protein sequence ID" value="CAG6561464.1"/>
    <property type="molecule type" value="Transcribed_RNA"/>
</dbReference>
<sequence>MILSAVSGSERRSALGFLHRLQVDCGEGCCSGGSSLGAGAGAIDADAGGGGATTSTGTSSLRLRFRSERLIVVLGSGLSKRSVEVFLLPRTSELLGSPFDSFKASSHSSSTTIGSTLEFVTASTSSSSS</sequence>
<organism evidence="1">
    <name type="scientific">Culex pipiens</name>
    <name type="common">House mosquito</name>
    <dbReference type="NCBI Taxonomy" id="7175"/>
    <lineage>
        <taxon>Eukaryota</taxon>
        <taxon>Metazoa</taxon>
        <taxon>Ecdysozoa</taxon>
        <taxon>Arthropoda</taxon>
        <taxon>Hexapoda</taxon>
        <taxon>Insecta</taxon>
        <taxon>Pterygota</taxon>
        <taxon>Neoptera</taxon>
        <taxon>Endopterygota</taxon>
        <taxon>Diptera</taxon>
        <taxon>Nematocera</taxon>
        <taxon>Culicoidea</taxon>
        <taxon>Culicidae</taxon>
        <taxon>Culicinae</taxon>
        <taxon>Culicini</taxon>
        <taxon>Culex</taxon>
        <taxon>Culex</taxon>
    </lineage>
</organism>
<protein>
    <submittedName>
        <fullName evidence="1">(northern house mosquito) hypothetical protein</fullName>
    </submittedName>
</protein>
<reference evidence="1" key="1">
    <citation type="submission" date="2021-05" db="EMBL/GenBank/DDBJ databases">
        <authorList>
            <person name="Alioto T."/>
            <person name="Alioto T."/>
            <person name="Gomez Garrido J."/>
        </authorList>
    </citation>
    <scope>NUCLEOTIDE SEQUENCE</scope>
</reference>
<dbReference type="EMBL" id="HBUE01161116">
    <property type="protein sequence ID" value="CAG6510060.1"/>
    <property type="molecule type" value="Transcribed_RNA"/>
</dbReference>
<dbReference type="EMBL" id="HBUE01161124">
    <property type="protein sequence ID" value="CAG6510062.1"/>
    <property type="molecule type" value="Transcribed_RNA"/>
</dbReference>
<proteinExistence type="predicted"/>
<dbReference type="EMBL" id="HBUE01109579">
    <property type="protein sequence ID" value="CAG6488231.1"/>
    <property type="molecule type" value="Transcribed_RNA"/>
</dbReference>